<feature type="compositionally biased region" description="Acidic residues" evidence="4">
    <location>
        <begin position="15"/>
        <end position="24"/>
    </location>
</feature>
<evidence type="ECO:0000313" key="5">
    <source>
        <dbReference type="EMBL" id="CAF0731700.1"/>
    </source>
</evidence>
<dbReference type="Proteomes" id="UP000663829">
    <property type="component" value="Unassembled WGS sequence"/>
</dbReference>
<feature type="region of interest" description="Disordered" evidence="4">
    <location>
        <begin position="1"/>
        <end position="32"/>
    </location>
</feature>
<keyword evidence="9" id="KW-1185">Reference proteome</keyword>
<accession>A0A813V2N4</accession>
<dbReference type="EMBL" id="CAJOBA010000136">
    <property type="protein sequence ID" value="CAF3507311.1"/>
    <property type="molecule type" value="Genomic_DNA"/>
</dbReference>
<dbReference type="EMBL" id="CAJOBC010000762">
    <property type="protein sequence ID" value="CAF3623018.1"/>
    <property type="molecule type" value="Genomic_DNA"/>
</dbReference>
<evidence type="ECO:0008006" key="10">
    <source>
        <dbReference type="Google" id="ProtNLM"/>
    </source>
</evidence>
<dbReference type="EMBL" id="CAJNOK010000136">
    <property type="protein sequence ID" value="CAF0731700.1"/>
    <property type="molecule type" value="Genomic_DNA"/>
</dbReference>
<dbReference type="OrthoDB" id="5627at2759"/>
<name>A0A813V2N4_9BILA</name>
<comment type="subcellular location">
    <subcellularLocation>
        <location evidence="1">Nucleus</location>
    </subcellularLocation>
</comment>
<dbReference type="PANTHER" id="PTHR13486">
    <property type="entry name" value="TELOMERE LENGTH AND SILENCING PROTEIN 1 TLS1 FAMILY MEMBER"/>
    <property type="match status" value="1"/>
</dbReference>
<sequence length="310" mass="36048">MSHRSHIRHRHNSEENDNSDEEEQVVEKKEDGAIQDLKLMQKLRQRKKGLTIDELALGKPLVNGKDDHDPFNLKTGGLIDLKKAKSKDVNNINNNFARETNTRDEDTEMQRYIEEQLAKLHGKNENDESTPNHINERNFKIKKPEDTLFHVSQHLIVNHSQHTSEEMLSEQMLSGIPEVEVGVDEKIRNIEETDRAKRKLLQSLRDKKVEKMTAMIQPAPKSTAVNFVQHKRFNTDMMEILPKRYKQNKDIVRPQLVVGNKEKHPAILRDPKPPGNPSDKPISETATDDLVFDHFRKNLHNNRNWKIRLA</sequence>
<evidence type="ECO:0000256" key="3">
    <source>
        <dbReference type="ARBA" id="ARBA00023242"/>
    </source>
</evidence>
<evidence type="ECO:0000256" key="1">
    <source>
        <dbReference type="ARBA" id="ARBA00004123"/>
    </source>
</evidence>
<evidence type="ECO:0000313" key="9">
    <source>
        <dbReference type="Proteomes" id="UP000663829"/>
    </source>
</evidence>
<dbReference type="PANTHER" id="PTHR13486:SF2">
    <property type="entry name" value="SPLICING FACTOR C9ORF78"/>
    <property type="match status" value="1"/>
</dbReference>
<dbReference type="InterPro" id="IPR010756">
    <property type="entry name" value="Tls1-like"/>
</dbReference>
<organism evidence="6 9">
    <name type="scientific">Didymodactylos carnosus</name>
    <dbReference type="NCBI Taxonomy" id="1234261"/>
    <lineage>
        <taxon>Eukaryota</taxon>
        <taxon>Metazoa</taxon>
        <taxon>Spiralia</taxon>
        <taxon>Gnathifera</taxon>
        <taxon>Rotifera</taxon>
        <taxon>Eurotatoria</taxon>
        <taxon>Bdelloidea</taxon>
        <taxon>Philodinida</taxon>
        <taxon>Philodinidae</taxon>
        <taxon>Didymodactylos</taxon>
    </lineage>
</organism>
<evidence type="ECO:0000256" key="2">
    <source>
        <dbReference type="ARBA" id="ARBA00007643"/>
    </source>
</evidence>
<evidence type="ECO:0000313" key="6">
    <source>
        <dbReference type="EMBL" id="CAF0835806.1"/>
    </source>
</evidence>
<feature type="region of interest" description="Disordered" evidence="4">
    <location>
        <begin position="260"/>
        <end position="284"/>
    </location>
</feature>
<keyword evidence="3" id="KW-0539">Nucleus</keyword>
<dbReference type="Proteomes" id="UP000682733">
    <property type="component" value="Unassembled WGS sequence"/>
</dbReference>
<comment type="caution">
    <text evidence="6">The sequence shown here is derived from an EMBL/GenBank/DDBJ whole genome shotgun (WGS) entry which is preliminary data.</text>
</comment>
<protein>
    <recommendedName>
        <fullName evidence="10">Hepatocellular carcinoma-associated antigen 59</fullName>
    </recommendedName>
</protein>
<comment type="similarity">
    <text evidence="2">Belongs to the TLS1 family.</text>
</comment>
<feature type="compositionally biased region" description="Basic residues" evidence="4">
    <location>
        <begin position="1"/>
        <end position="11"/>
    </location>
</feature>
<reference evidence="6" key="1">
    <citation type="submission" date="2021-02" db="EMBL/GenBank/DDBJ databases">
        <authorList>
            <person name="Nowell W R."/>
        </authorList>
    </citation>
    <scope>NUCLEOTIDE SEQUENCE</scope>
</reference>
<dbReference type="GO" id="GO:0000398">
    <property type="term" value="P:mRNA splicing, via spliceosome"/>
    <property type="evidence" value="ECO:0007669"/>
    <property type="project" value="TreeGrafter"/>
</dbReference>
<dbReference type="Proteomes" id="UP000677228">
    <property type="component" value="Unassembled WGS sequence"/>
</dbReference>
<dbReference type="Proteomes" id="UP000681722">
    <property type="component" value="Unassembled WGS sequence"/>
</dbReference>
<feature type="compositionally biased region" description="Basic and acidic residues" evidence="4">
    <location>
        <begin position="260"/>
        <end position="272"/>
    </location>
</feature>
<proteinExistence type="inferred from homology"/>
<dbReference type="Pfam" id="PF07052">
    <property type="entry name" value="Hep_59"/>
    <property type="match status" value="1"/>
</dbReference>
<dbReference type="EMBL" id="CAJNOQ010000762">
    <property type="protein sequence ID" value="CAF0835806.1"/>
    <property type="molecule type" value="Genomic_DNA"/>
</dbReference>
<gene>
    <name evidence="6" type="ORF">GPM918_LOCUS5299</name>
    <name evidence="5" type="ORF">OVA965_LOCUS852</name>
    <name evidence="8" type="ORF">SRO942_LOCUS5299</name>
    <name evidence="7" type="ORF">TMI583_LOCUS853</name>
</gene>
<evidence type="ECO:0000313" key="8">
    <source>
        <dbReference type="EMBL" id="CAF3623018.1"/>
    </source>
</evidence>
<evidence type="ECO:0000256" key="4">
    <source>
        <dbReference type="SAM" id="MobiDB-lite"/>
    </source>
</evidence>
<dbReference type="GO" id="GO:0005681">
    <property type="term" value="C:spliceosomal complex"/>
    <property type="evidence" value="ECO:0007669"/>
    <property type="project" value="TreeGrafter"/>
</dbReference>
<dbReference type="AlphaFoldDB" id="A0A813V2N4"/>
<evidence type="ECO:0000313" key="7">
    <source>
        <dbReference type="EMBL" id="CAF3507311.1"/>
    </source>
</evidence>